<dbReference type="PANTHER" id="PTHR24103">
    <property type="entry name" value="E3 UBIQUITIN-PROTEIN LIGASE TRIM"/>
    <property type="match status" value="1"/>
</dbReference>
<dbReference type="SMART" id="SM00184">
    <property type="entry name" value="RING"/>
    <property type="match status" value="1"/>
</dbReference>
<keyword evidence="8" id="KW-1185">Reference proteome</keyword>
<dbReference type="Pfam" id="PF15227">
    <property type="entry name" value="zf-C3HC4_4"/>
    <property type="match status" value="1"/>
</dbReference>
<name>A0A667IIE3_LYNCA</name>
<keyword evidence="2 4" id="KW-0863">Zinc-finger</keyword>
<dbReference type="PROSITE" id="PS50089">
    <property type="entry name" value="ZF_RING_2"/>
    <property type="match status" value="1"/>
</dbReference>
<evidence type="ECO:0008006" key="9">
    <source>
        <dbReference type="Google" id="ProtNLM"/>
    </source>
</evidence>
<proteinExistence type="predicted"/>
<dbReference type="InterPro" id="IPR013320">
    <property type="entry name" value="ConA-like_dom_sf"/>
</dbReference>
<dbReference type="InterPro" id="IPR043136">
    <property type="entry name" value="B30.2/SPRY_sf"/>
</dbReference>
<dbReference type="SUPFAM" id="SSF57850">
    <property type="entry name" value="RING/U-box"/>
    <property type="match status" value="1"/>
</dbReference>
<evidence type="ECO:0000259" key="6">
    <source>
        <dbReference type="PROSITE" id="PS50188"/>
    </source>
</evidence>
<dbReference type="Ensembl" id="ENSLCNT00005026425.1">
    <property type="protein sequence ID" value="ENSLCNP00005023657.1"/>
    <property type="gene ID" value="ENSLCNG00005015379.1"/>
</dbReference>
<dbReference type="InterPro" id="IPR001870">
    <property type="entry name" value="B30.2/SPRY"/>
</dbReference>
<feature type="domain" description="RING-type" evidence="5">
    <location>
        <begin position="15"/>
        <end position="56"/>
    </location>
</feature>
<keyword evidence="3" id="KW-0862">Zinc</keyword>
<dbReference type="PROSITE" id="PS50188">
    <property type="entry name" value="B302_SPRY"/>
    <property type="match status" value="1"/>
</dbReference>
<dbReference type="InterPro" id="IPR001841">
    <property type="entry name" value="Znf_RING"/>
</dbReference>
<dbReference type="AlphaFoldDB" id="A0A667IIE3"/>
<evidence type="ECO:0000256" key="4">
    <source>
        <dbReference type="PROSITE-ProRule" id="PRU00175"/>
    </source>
</evidence>
<dbReference type="InterPro" id="IPR017907">
    <property type="entry name" value="Znf_RING_CS"/>
</dbReference>
<reference evidence="7" key="1">
    <citation type="submission" date="2025-08" db="UniProtKB">
        <authorList>
            <consortium name="Ensembl"/>
        </authorList>
    </citation>
    <scope>IDENTIFICATION</scope>
</reference>
<keyword evidence="1" id="KW-0479">Metal-binding</keyword>
<dbReference type="Pfam" id="PF00622">
    <property type="entry name" value="SPRY"/>
    <property type="match status" value="1"/>
</dbReference>
<dbReference type="Gene3D" id="3.30.160.60">
    <property type="entry name" value="Classic Zinc Finger"/>
    <property type="match status" value="1"/>
</dbReference>
<organism evidence="7 8">
    <name type="scientific">Lynx canadensis</name>
    <name type="common">Canada lynx</name>
    <name type="synonym">Felis canadensis</name>
    <dbReference type="NCBI Taxonomy" id="61383"/>
    <lineage>
        <taxon>Eukaryota</taxon>
        <taxon>Metazoa</taxon>
        <taxon>Chordata</taxon>
        <taxon>Craniata</taxon>
        <taxon>Vertebrata</taxon>
        <taxon>Euteleostomi</taxon>
        <taxon>Mammalia</taxon>
        <taxon>Eutheria</taxon>
        <taxon>Laurasiatheria</taxon>
        <taxon>Carnivora</taxon>
        <taxon>Feliformia</taxon>
        <taxon>Felidae</taxon>
        <taxon>Felinae</taxon>
        <taxon>Lynx</taxon>
    </lineage>
</organism>
<evidence type="ECO:0000313" key="8">
    <source>
        <dbReference type="Proteomes" id="UP000472241"/>
    </source>
</evidence>
<dbReference type="Proteomes" id="UP000472241">
    <property type="component" value="Unplaced"/>
</dbReference>
<dbReference type="PROSITE" id="PS00518">
    <property type="entry name" value="ZF_RING_1"/>
    <property type="match status" value="1"/>
</dbReference>
<accession>A0A667IIE3</accession>
<gene>
    <name evidence="7" type="primary">LOC115523143</name>
</gene>
<dbReference type="SUPFAM" id="SSF57845">
    <property type="entry name" value="B-box zinc-binding domain"/>
    <property type="match status" value="1"/>
</dbReference>
<evidence type="ECO:0000256" key="1">
    <source>
        <dbReference type="ARBA" id="ARBA00022723"/>
    </source>
</evidence>
<dbReference type="Gene3D" id="2.60.120.920">
    <property type="match status" value="1"/>
</dbReference>
<dbReference type="GO" id="GO:0008270">
    <property type="term" value="F:zinc ion binding"/>
    <property type="evidence" value="ECO:0007669"/>
    <property type="project" value="UniProtKB-KW"/>
</dbReference>
<dbReference type="InterPro" id="IPR003877">
    <property type="entry name" value="SPRY_dom"/>
</dbReference>
<evidence type="ECO:0000256" key="2">
    <source>
        <dbReference type="ARBA" id="ARBA00022771"/>
    </source>
</evidence>
<dbReference type="InterPro" id="IPR050143">
    <property type="entry name" value="TRIM/RBCC"/>
</dbReference>
<dbReference type="SUPFAM" id="SSF49899">
    <property type="entry name" value="Concanavalin A-like lectins/glucanases"/>
    <property type="match status" value="1"/>
</dbReference>
<dbReference type="Gene3D" id="3.30.40.10">
    <property type="entry name" value="Zinc/RING finger domain, C3HC4 (zinc finger)"/>
    <property type="match status" value="1"/>
</dbReference>
<evidence type="ECO:0000313" key="7">
    <source>
        <dbReference type="Ensembl" id="ENSLCNP00005023657.1"/>
    </source>
</evidence>
<protein>
    <recommendedName>
        <fullName evidence="9">Tripartite motif containing 77</fullName>
    </recommendedName>
</protein>
<evidence type="ECO:0000259" key="5">
    <source>
        <dbReference type="PROSITE" id="PS50089"/>
    </source>
</evidence>
<sequence>MDSTFACCAPSLLICSICKDYFTDPVTINCGHSFCTLCLCLLWEDAQHPTCCPVCRAVSPCMDFKSIISAEGQARAKKESVAKQLPRSARQVCWIHQALKNIFCPTDKSLLCLQSSHSPGHTTHIHCPLSQVAENCREKLLMQMKSIWKNRQRNQRNINKEYNLLRVWQGFGRHHEKESVQAHLPQPVDPQPSEGTITGMSERLNNFRVYIIFGDNIRNYCVPLSEDLRCLQCRPDHQDLPRSPASSQYKPSWAAQAAFTSGKYYWEVDVGNSQNWIKGLCRESWTKHHDLLLNSEGIFLLLCVNVDNHCRLFSASPPLCHYIPRPQGLVGVFLDYEFDIVSFVNVAKSSLICNFLSCSFSFPLRPFIYYVTK</sequence>
<dbReference type="InterPro" id="IPR003879">
    <property type="entry name" value="Butyrophylin_SPRY"/>
</dbReference>
<evidence type="ECO:0000256" key="3">
    <source>
        <dbReference type="ARBA" id="ARBA00022833"/>
    </source>
</evidence>
<feature type="domain" description="B30.2/SPRY" evidence="6">
    <location>
        <begin position="191"/>
        <end position="373"/>
    </location>
</feature>
<dbReference type="PRINTS" id="PR01407">
    <property type="entry name" value="BUTYPHLNCDUF"/>
</dbReference>
<reference evidence="7" key="2">
    <citation type="submission" date="2025-09" db="UniProtKB">
        <authorList>
            <consortium name="Ensembl"/>
        </authorList>
    </citation>
    <scope>IDENTIFICATION</scope>
</reference>
<dbReference type="InterPro" id="IPR013083">
    <property type="entry name" value="Znf_RING/FYVE/PHD"/>
</dbReference>